<sequence>MERMLQKMAGQLNAYDEASLIALWDKYATIVERFEPTKRWEEAAIVFSLIQAVRLKNQLFNQHLAAGVAAAHSEAPLAGMDKTKAWFEQNSKKAGSGAGEKSELRVSDGKPKKRCKVLRFSRRKGN</sequence>
<feature type="region of interest" description="Disordered" evidence="1">
    <location>
        <begin position="88"/>
        <end position="126"/>
    </location>
</feature>
<name>A0A212JTB7_9DELT</name>
<feature type="compositionally biased region" description="Basic residues" evidence="1">
    <location>
        <begin position="111"/>
        <end position="126"/>
    </location>
</feature>
<dbReference type="AlphaFoldDB" id="A0A212JTB7"/>
<reference evidence="2" key="1">
    <citation type="submission" date="2016-04" db="EMBL/GenBank/DDBJ databases">
        <authorList>
            <person name="Evans L.H."/>
            <person name="Alamgir A."/>
            <person name="Owens N."/>
            <person name="Weber N.D."/>
            <person name="Virtaneva K."/>
            <person name="Barbian K."/>
            <person name="Babar A."/>
            <person name="Rosenke K."/>
        </authorList>
    </citation>
    <scope>NUCLEOTIDE SEQUENCE</scope>
    <source>
        <strain evidence="2">86</strain>
    </source>
</reference>
<feature type="compositionally biased region" description="Basic and acidic residues" evidence="1">
    <location>
        <begin position="100"/>
        <end position="110"/>
    </location>
</feature>
<organism evidence="2">
    <name type="scientific">uncultured delta proteobacterium</name>
    <dbReference type="NCBI Taxonomy" id="34034"/>
    <lineage>
        <taxon>Bacteria</taxon>
        <taxon>Deltaproteobacteria</taxon>
        <taxon>environmental samples</taxon>
    </lineage>
</organism>
<proteinExistence type="predicted"/>
<evidence type="ECO:0000313" key="2">
    <source>
        <dbReference type="EMBL" id="SBW02676.1"/>
    </source>
</evidence>
<protein>
    <submittedName>
        <fullName evidence="2">Uncharacterized protein</fullName>
    </submittedName>
</protein>
<evidence type="ECO:0000256" key="1">
    <source>
        <dbReference type="SAM" id="MobiDB-lite"/>
    </source>
</evidence>
<gene>
    <name evidence="2" type="ORF">KL86DPRO_20013</name>
</gene>
<dbReference type="EMBL" id="FLUQ01000002">
    <property type="protein sequence ID" value="SBW02676.1"/>
    <property type="molecule type" value="Genomic_DNA"/>
</dbReference>
<accession>A0A212JTB7</accession>